<accession>A0A3G6J2S5</accession>
<proteinExistence type="predicted"/>
<dbReference type="Gene3D" id="3.30.565.60">
    <property type="match status" value="1"/>
</dbReference>
<dbReference type="PANTHER" id="PTHR30595:SF6">
    <property type="entry name" value="SCHLAFEN ALBA-2 DOMAIN-CONTAINING PROTEIN"/>
    <property type="match status" value="1"/>
</dbReference>
<dbReference type="AlphaFoldDB" id="A0A3G6J2S5"/>
<feature type="region of interest" description="Disordered" evidence="1">
    <location>
        <begin position="255"/>
        <end position="274"/>
    </location>
</feature>
<dbReference type="EMBL" id="CP033897">
    <property type="protein sequence ID" value="AZA12327.1"/>
    <property type="molecule type" value="Genomic_DNA"/>
</dbReference>
<dbReference type="KEGG" id="cgk:CGERO_10210"/>
<name>A0A3G6J2S5_9CORY</name>
<organism evidence="2 3">
    <name type="scientific">Corynebacterium gerontici</name>
    <dbReference type="NCBI Taxonomy" id="2079234"/>
    <lineage>
        <taxon>Bacteria</taxon>
        <taxon>Bacillati</taxon>
        <taxon>Actinomycetota</taxon>
        <taxon>Actinomycetes</taxon>
        <taxon>Mycobacteriales</taxon>
        <taxon>Corynebacteriaceae</taxon>
        <taxon>Corynebacterium</taxon>
    </lineage>
</organism>
<sequence>MRLIDSCKFHGPAPDLPELPAVAIRELIANAIVHRDLSNASFGAFTQVVKAPSKLILSNPGGLWGITERQLGKTGYVRNPVLLDMCSAYWSSLDRGACTGIPAARQALAEAFLPEPYLRDKVVQFQAILTPLSILSAEQLQWLNEIPGAATLTAAQKHALVTMKSGKPMTNATYPGMFPMDSTQVRSELQELVQFGLAELKGTGRAVEYYYKMAGGEPLRKATSSGEKKHISMQEKQQGILGALARADRSLTKQQLQNETGLSTDQQKAAVPPSFGTPARSCLARALFA</sequence>
<keyword evidence="3" id="KW-1185">Reference proteome</keyword>
<evidence type="ECO:0000313" key="3">
    <source>
        <dbReference type="Proteomes" id="UP000271587"/>
    </source>
</evidence>
<dbReference type="PANTHER" id="PTHR30595">
    <property type="entry name" value="GLPR-RELATED TRANSCRIPTIONAL REPRESSOR"/>
    <property type="match status" value="1"/>
</dbReference>
<feature type="compositionally biased region" description="Polar residues" evidence="1">
    <location>
        <begin position="255"/>
        <end position="267"/>
    </location>
</feature>
<evidence type="ECO:0000256" key="1">
    <source>
        <dbReference type="SAM" id="MobiDB-lite"/>
    </source>
</evidence>
<dbReference type="InterPro" id="IPR038475">
    <property type="entry name" value="RecG_C_sf"/>
</dbReference>
<dbReference type="Proteomes" id="UP000271587">
    <property type="component" value="Chromosome"/>
</dbReference>
<reference evidence="2 3" key="1">
    <citation type="submission" date="2018-11" db="EMBL/GenBank/DDBJ databases">
        <authorList>
            <person name="Kleinhagauer T."/>
            <person name="Glaeser S.P."/>
            <person name="Spergser J."/>
            <person name="Ruckert C."/>
            <person name="Kaempfer P."/>
            <person name="Busse H.-J."/>
        </authorList>
    </citation>
    <scope>NUCLEOTIDE SEQUENCE [LARGE SCALE GENOMIC DNA]</scope>
    <source>
        <strain evidence="2 3">W8</strain>
    </source>
</reference>
<protein>
    <submittedName>
        <fullName evidence="2">Uncharacterized protein</fullName>
    </submittedName>
</protein>
<evidence type="ECO:0000313" key="2">
    <source>
        <dbReference type="EMBL" id="AZA12327.1"/>
    </source>
</evidence>
<dbReference type="Pfam" id="PF13749">
    <property type="entry name" value="HATPase_c_4"/>
    <property type="match status" value="1"/>
</dbReference>
<gene>
    <name evidence="2" type="ORF">CGERO_10210</name>
</gene>